<evidence type="ECO:0000313" key="2">
    <source>
        <dbReference type="EMBL" id="KAK3230650.1"/>
    </source>
</evidence>
<dbReference type="GO" id="GO:0004523">
    <property type="term" value="F:RNA-DNA hybrid ribonuclease activity"/>
    <property type="evidence" value="ECO:0007669"/>
    <property type="project" value="InterPro"/>
</dbReference>
<dbReference type="InterPro" id="IPR036397">
    <property type="entry name" value="RNaseH_sf"/>
</dbReference>
<dbReference type="AlphaFoldDB" id="A0AAE0ELB8"/>
<reference evidence="2" key="1">
    <citation type="journal article" date="2023" name="Plant J.">
        <title>Genome sequences and population genomics provide insights into the demographic history, inbreeding, and mutation load of two 'living fossil' tree species of Dipteronia.</title>
        <authorList>
            <person name="Feng Y."/>
            <person name="Comes H.P."/>
            <person name="Chen J."/>
            <person name="Zhu S."/>
            <person name="Lu R."/>
            <person name="Zhang X."/>
            <person name="Li P."/>
            <person name="Qiu J."/>
            <person name="Olsen K.M."/>
            <person name="Qiu Y."/>
        </authorList>
    </citation>
    <scope>NUCLEOTIDE SEQUENCE</scope>
    <source>
        <strain evidence="2">NBL</strain>
    </source>
</reference>
<protein>
    <recommendedName>
        <fullName evidence="1">RNase H type-1 domain-containing protein</fullName>
    </recommendedName>
</protein>
<name>A0AAE0ELB8_9ROSI</name>
<dbReference type="InterPro" id="IPR002156">
    <property type="entry name" value="RNaseH_domain"/>
</dbReference>
<dbReference type="Proteomes" id="UP001281410">
    <property type="component" value="Unassembled WGS sequence"/>
</dbReference>
<dbReference type="EMBL" id="JANJYJ010000001">
    <property type="protein sequence ID" value="KAK3230650.1"/>
    <property type="molecule type" value="Genomic_DNA"/>
</dbReference>
<keyword evidence="3" id="KW-1185">Reference proteome</keyword>
<organism evidence="2 3">
    <name type="scientific">Dipteronia sinensis</name>
    <dbReference type="NCBI Taxonomy" id="43782"/>
    <lineage>
        <taxon>Eukaryota</taxon>
        <taxon>Viridiplantae</taxon>
        <taxon>Streptophyta</taxon>
        <taxon>Embryophyta</taxon>
        <taxon>Tracheophyta</taxon>
        <taxon>Spermatophyta</taxon>
        <taxon>Magnoliopsida</taxon>
        <taxon>eudicotyledons</taxon>
        <taxon>Gunneridae</taxon>
        <taxon>Pentapetalae</taxon>
        <taxon>rosids</taxon>
        <taxon>malvids</taxon>
        <taxon>Sapindales</taxon>
        <taxon>Sapindaceae</taxon>
        <taxon>Hippocastanoideae</taxon>
        <taxon>Acereae</taxon>
        <taxon>Dipteronia</taxon>
    </lineage>
</organism>
<dbReference type="Pfam" id="PF13456">
    <property type="entry name" value="RVT_3"/>
    <property type="match status" value="1"/>
</dbReference>
<gene>
    <name evidence="2" type="ORF">Dsin_002531</name>
</gene>
<dbReference type="GO" id="GO:0003676">
    <property type="term" value="F:nucleic acid binding"/>
    <property type="evidence" value="ECO:0007669"/>
    <property type="project" value="InterPro"/>
</dbReference>
<dbReference type="InterPro" id="IPR012337">
    <property type="entry name" value="RNaseH-like_sf"/>
</dbReference>
<sequence length="219" mass="24079">MWENRNNKVFKNKYVSVDQAEEDVKFRVVWWFKHYAKGSKDTVTAMLLNIKDLCIDVKPAIRTVSTAWLPPALITLKFNVYGSALGKPGQVGIGGVLRDFKGNVLCSFSLFIGVHESNTAEIKAIQKACALCVSNYSLIGRKIEVISDSNVAVSWVNNGGFGNINHVDTIYDIRSNLAILAATVVSFASRDSNHMADRLAKMGSSKMGEFVLWGGCLVL</sequence>
<evidence type="ECO:0000313" key="3">
    <source>
        <dbReference type="Proteomes" id="UP001281410"/>
    </source>
</evidence>
<evidence type="ECO:0000259" key="1">
    <source>
        <dbReference type="Pfam" id="PF13456"/>
    </source>
</evidence>
<dbReference type="InterPro" id="IPR053151">
    <property type="entry name" value="RNase_H-like"/>
</dbReference>
<dbReference type="CDD" id="cd06222">
    <property type="entry name" value="RNase_H_like"/>
    <property type="match status" value="1"/>
</dbReference>
<comment type="caution">
    <text evidence="2">The sequence shown here is derived from an EMBL/GenBank/DDBJ whole genome shotgun (WGS) entry which is preliminary data.</text>
</comment>
<proteinExistence type="predicted"/>
<dbReference type="SUPFAM" id="SSF53098">
    <property type="entry name" value="Ribonuclease H-like"/>
    <property type="match status" value="1"/>
</dbReference>
<dbReference type="InterPro" id="IPR044730">
    <property type="entry name" value="RNase_H-like_dom_plant"/>
</dbReference>
<accession>A0AAE0ELB8</accession>
<dbReference type="Gene3D" id="3.30.420.10">
    <property type="entry name" value="Ribonuclease H-like superfamily/Ribonuclease H"/>
    <property type="match status" value="1"/>
</dbReference>
<feature type="domain" description="RNase H type-1" evidence="1">
    <location>
        <begin position="80"/>
        <end position="202"/>
    </location>
</feature>
<dbReference type="PANTHER" id="PTHR47723">
    <property type="entry name" value="OS05G0353850 PROTEIN"/>
    <property type="match status" value="1"/>
</dbReference>
<dbReference type="PANTHER" id="PTHR47723:SF22">
    <property type="entry name" value="RNASE H TYPE-1 DOMAIN-CONTAINING PROTEIN"/>
    <property type="match status" value="1"/>
</dbReference>